<sequence>MAAMNFKEIEDKWQRRWEERKIFDADIGGVKKFFLSVPYPYTSGPLHIGHGRTYTLGDIIARFKRLQGYNVLFPMAFHVTGTPILAIADSIAKGEETVVARYNAYIAIYEGAAKVKEIVSSFGKPENVAHFFADRISDDFKRMGYSIDWRRQFNTTEPMYNKFIEWQFKKLYDKGVIKKGKYPITYSIDDKSAVGEDDIEDGDITKVTTIEHTTIKFKLSDMDSYLVAATLRPETIFGVTNLWINPAARYVKVKVGGEFWIVSREAAEKLGYQREEIAAFDELAGEYFLGKHVKTPIGDRKVPILPASFVDADVGTGVVYSVPAHAPYDYIALEDLRRAEGVEIAPIRIIDIEGYEMPAKDICEQMGIENQADERLEEATQIIYKDEFYRGVLNEVCGDFAGVKIAAIKDAVKDWLKGEKIADVFYETSRKAVTRGGGKVIVAVLQDQWFIDYTPKWWKDLGHKLVDGMTFYPDKYKAYMHDIIDWLAFRPCARKRGLGTEFPFEKGWIIESLSDSTIYMAMYTIAHLLRQLPVDALTESFFDYVFLGIGDAETMSKEINVDATILNRIKDEYEYWYPNDLRHTAPPHLSNHLVFFLMHHAAIFPKSKWPKAISLNELMIREGRKMSKSKGNVIPLADVSELYGVDIYRLYCAINADFASVVNWREQDTEALRKRFNTLAELFEGSLDVEALKEAEFTHTDRWLLSKFYRRLQESVERFDAFRIREAGINMLFNVLNDVRYYEQRESADRRKRIVRNILEDWLIILSPIVPHICEEVWHKLHDTFISVQTLPELKAEFIDDRVEHEEEYLVALIGDIKEILKIARIVPGKIYVYTAENWKWEIFRAIKDLQDKDKIREAMKLRKDKTTVDFVKQVMKNLSLKKKALPKKDYTLYFELDEAEVLAREREYLTDEFGCEILINDEYDPKGKKRFAIPLKPAIFVVG</sequence>
<evidence type="ECO:0000256" key="5">
    <source>
        <dbReference type="ARBA" id="ARBA00022840"/>
    </source>
</evidence>
<feature type="short sequence motif" description="'HIGH' region" evidence="9">
    <location>
        <begin position="40"/>
        <end position="50"/>
    </location>
</feature>
<dbReference type="NCBIfam" id="NF008957">
    <property type="entry name" value="PRK12300.1"/>
    <property type="match status" value="1"/>
</dbReference>
<dbReference type="PANTHER" id="PTHR45794:SF1">
    <property type="entry name" value="LEUCINE--TRNA LIGASE, CYTOPLASMIC"/>
    <property type="match status" value="1"/>
</dbReference>
<dbReference type="InterPro" id="IPR002300">
    <property type="entry name" value="aa-tRNA-synth_Ia"/>
</dbReference>
<dbReference type="Gene3D" id="1.10.730.10">
    <property type="entry name" value="Isoleucyl-tRNA Synthetase, Domain 1"/>
    <property type="match status" value="1"/>
</dbReference>
<dbReference type="SUPFAM" id="SSF52374">
    <property type="entry name" value="Nucleotidylyl transferase"/>
    <property type="match status" value="1"/>
</dbReference>
<dbReference type="SUPFAM" id="SSF47323">
    <property type="entry name" value="Anticodon-binding domain of a subclass of class I aminoacyl-tRNA synthetases"/>
    <property type="match status" value="1"/>
</dbReference>
<dbReference type="Gene3D" id="1.10.10.720">
    <property type="entry name" value="leucyl-tRNA synthetase"/>
    <property type="match status" value="1"/>
</dbReference>
<dbReference type="HAMAP" id="MF_00049_A">
    <property type="entry name" value="Leu_tRNA_synth_A"/>
    <property type="match status" value="1"/>
</dbReference>
<evidence type="ECO:0000256" key="3">
    <source>
        <dbReference type="ARBA" id="ARBA00022598"/>
    </source>
</evidence>
<dbReference type="InterPro" id="IPR020791">
    <property type="entry name" value="Leu-tRNA-lgase_arc"/>
</dbReference>
<dbReference type="PROSITE" id="PS00178">
    <property type="entry name" value="AA_TRNA_LIGASE_I"/>
    <property type="match status" value="1"/>
</dbReference>
<evidence type="ECO:0000256" key="9">
    <source>
        <dbReference type="HAMAP-Rule" id="MF_00049"/>
    </source>
</evidence>
<evidence type="ECO:0000256" key="2">
    <source>
        <dbReference type="ARBA" id="ARBA00022490"/>
    </source>
</evidence>
<name>A0A7G9Z5Y9_9EURY</name>
<reference evidence="14" key="1">
    <citation type="submission" date="2020-06" db="EMBL/GenBank/DDBJ databases">
        <title>Unique genomic features of the anaerobic methanotrophic archaea.</title>
        <authorList>
            <person name="Chadwick G.L."/>
            <person name="Skennerton C.T."/>
            <person name="Laso-Perez R."/>
            <person name="Leu A.O."/>
            <person name="Speth D.R."/>
            <person name="Yu H."/>
            <person name="Morgan-Lang C."/>
            <person name="Hatzenpichler R."/>
            <person name="Goudeau D."/>
            <person name="Malmstrom R."/>
            <person name="Brazelton W.J."/>
            <person name="Woyke T."/>
            <person name="Hallam S.J."/>
            <person name="Tyson G.W."/>
            <person name="Wegener G."/>
            <person name="Boetius A."/>
            <person name="Orphan V."/>
        </authorList>
    </citation>
    <scope>NUCLEOTIDE SEQUENCE</scope>
</reference>
<evidence type="ECO:0000259" key="11">
    <source>
        <dbReference type="Pfam" id="PF00133"/>
    </source>
</evidence>
<dbReference type="InterPro" id="IPR013155">
    <property type="entry name" value="M/V/L/I-tRNA-synth_anticd-bd"/>
</dbReference>
<dbReference type="InterPro" id="IPR009080">
    <property type="entry name" value="tRNAsynth_Ia_anticodon-bd"/>
</dbReference>
<dbReference type="Pfam" id="PF09334">
    <property type="entry name" value="tRNA-synt_1g"/>
    <property type="match status" value="1"/>
</dbReference>
<dbReference type="Gene3D" id="3.30.2320.20">
    <property type="entry name" value="Class I aminoacyl-tRNA synthetases (RS)"/>
    <property type="match status" value="1"/>
</dbReference>
<dbReference type="GO" id="GO:0005524">
    <property type="term" value="F:ATP binding"/>
    <property type="evidence" value="ECO:0007669"/>
    <property type="project" value="UniProtKB-UniRule"/>
</dbReference>
<protein>
    <recommendedName>
        <fullName evidence="9">Leucine--tRNA ligase</fullName>
        <ecNumber evidence="9">6.1.1.4</ecNumber>
    </recommendedName>
    <alternativeName>
        <fullName evidence="9">Leucyl-tRNA synthetase</fullName>
        <shortName evidence="9">LeuRS</shortName>
    </alternativeName>
</protein>
<feature type="domain" description="Aminoacyl-tRNA synthetase class Ia" evidence="11">
    <location>
        <begin position="12"/>
        <end position="489"/>
    </location>
</feature>
<feature type="binding site" evidence="9">
    <location>
        <position position="628"/>
    </location>
    <ligand>
        <name>ATP</name>
        <dbReference type="ChEBI" id="CHEBI:30616"/>
    </ligand>
</feature>
<keyword evidence="4 9" id="KW-0547">Nucleotide-binding</keyword>
<feature type="domain" description="Methionyl/Leucyl tRNA synthetase" evidence="13">
    <location>
        <begin position="592"/>
        <end position="669"/>
    </location>
</feature>
<organism evidence="14">
    <name type="scientific">Candidatus Methanophaga sp. ANME-1 ERB7</name>
    <dbReference type="NCBI Taxonomy" id="2759913"/>
    <lineage>
        <taxon>Archaea</taxon>
        <taxon>Methanobacteriati</taxon>
        <taxon>Methanobacteriota</taxon>
        <taxon>Stenosarchaea group</taxon>
        <taxon>Methanomicrobia</taxon>
        <taxon>Candidatus Methanophagales</taxon>
        <taxon>Candidatus Methanophagaceae</taxon>
        <taxon>Candidatus Methanophaga</taxon>
    </lineage>
</organism>
<accession>A0A7G9Z5Y9</accession>
<proteinExistence type="inferred from homology"/>
<dbReference type="Gene3D" id="3.40.50.620">
    <property type="entry name" value="HUPs"/>
    <property type="match status" value="1"/>
</dbReference>
<gene>
    <name evidence="9 14" type="primary">leuS</name>
    <name evidence="14" type="ORF">EEOEGNLI_00010</name>
</gene>
<comment type="subcellular location">
    <subcellularLocation>
        <location evidence="9">Cytoplasm</location>
    </subcellularLocation>
</comment>
<evidence type="ECO:0000256" key="6">
    <source>
        <dbReference type="ARBA" id="ARBA00022917"/>
    </source>
</evidence>
<dbReference type="EC" id="6.1.1.4" evidence="9"/>
<keyword evidence="5 9" id="KW-0067">ATP-binding</keyword>
<dbReference type="PANTHER" id="PTHR45794">
    <property type="entry name" value="LEUCYL-TRNA SYNTHETASE"/>
    <property type="match status" value="1"/>
</dbReference>
<comment type="similarity">
    <text evidence="1 9 10">Belongs to the class-I aminoacyl-tRNA synthetase family.</text>
</comment>
<dbReference type="Pfam" id="PF08264">
    <property type="entry name" value="Anticodon_1"/>
    <property type="match status" value="1"/>
</dbReference>
<dbReference type="GO" id="GO:0006429">
    <property type="term" value="P:leucyl-tRNA aminoacylation"/>
    <property type="evidence" value="ECO:0007669"/>
    <property type="project" value="UniProtKB-UniRule"/>
</dbReference>
<dbReference type="AlphaFoldDB" id="A0A7G9Z5Y9"/>
<evidence type="ECO:0000256" key="7">
    <source>
        <dbReference type="ARBA" id="ARBA00023146"/>
    </source>
</evidence>
<dbReference type="GO" id="GO:0005737">
    <property type="term" value="C:cytoplasm"/>
    <property type="evidence" value="ECO:0007669"/>
    <property type="project" value="UniProtKB-SubCell"/>
</dbReference>
<evidence type="ECO:0000256" key="8">
    <source>
        <dbReference type="ARBA" id="ARBA00047469"/>
    </source>
</evidence>
<keyword evidence="3 9" id="KW-0436">Ligase</keyword>
<dbReference type="InterPro" id="IPR015413">
    <property type="entry name" value="Methionyl/Leucyl_tRNA_Synth"/>
</dbReference>
<dbReference type="InterPro" id="IPR014729">
    <property type="entry name" value="Rossmann-like_a/b/a_fold"/>
</dbReference>
<dbReference type="InterPro" id="IPR001412">
    <property type="entry name" value="aa-tRNA-synth_I_CS"/>
</dbReference>
<feature type="domain" description="Methionyl/Valyl/Leucyl/Isoleucyl-tRNA synthetase anticodon-binding" evidence="12">
    <location>
        <begin position="701"/>
        <end position="828"/>
    </location>
</feature>
<dbReference type="InterPro" id="IPR009008">
    <property type="entry name" value="Val/Leu/Ile-tRNA-synth_edit"/>
</dbReference>
<evidence type="ECO:0000256" key="4">
    <source>
        <dbReference type="ARBA" id="ARBA00022741"/>
    </source>
</evidence>
<evidence type="ECO:0000259" key="12">
    <source>
        <dbReference type="Pfam" id="PF08264"/>
    </source>
</evidence>
<dbReference type="Gene3D" id="3.90.740.10">
    <property type="entry name" value="Valyl/Leucyl/Isoleucyl-tRNA synthetase, editing domain"/>
    <property type="match status" value="1"/>
</dbReference>
<dbReference type="EMBL" id="MT631625">
    <property type="protein sequence ID" value="QNO55673.1"/>
    <property type="molecule type" value="Genomic_DNA"/>
</dbReference>
<dbReference type="NCBIfam" id="TIGR00395">
    <property type="entry name" value="leuS_arch"/>
    <property type="match status" value="1"/>
</dbReference>
<dbReference type="GO" id="GO:0004823">
    <property type="term" value="F:leucine-tRNA ligase activity"/>
    <property type="evidence" value="ECO:0007669"/>
    <property type="project" value="UniProtKB-UniRule"/>
</dbReference>
<evidence type="ECO:0000313" key="14">
    <source>
        <dbReference type="EMBL" id="QNO55673.1"/>
    </source>
</evidence>
<keyword evidence="6 9" id="KW-0648">Protein biosynthesis</keyword>
<keyword evidence="2 9" id="KW-0963">Cytoplasm</keyword>
<comment type="catalytic activity">
    <reaction evidence="8 9">
        <text>tRNA(Leu) + L-leucine + ATP = L-leucyl-tRNA(Leu) + AMP + diphosphate</text>
        <dbReference type="Rhea" id="RHEA:11688"/>
        <dbReference type="Rhea" id="RHEA-COMP:9613"/>
        <dbReference type="Rhea" id="RHEA-COMP:9622"/>
        <dbReference type="ChEBI" id="CHEBI:30616"/>
        <dbReference type="ChEBI" id="CHEBI:33019"/>
        <dbReference type="ChEBI" id="CHEBI:57427"/>
        <dbReference type="ChEBI" id="CHEBI:78442"/>
        <dbReference type="ChEBI" id="CHEBI:78494"/>
        <dbReference type="ChEBI" id="CHEBI:456215"/>
        <dbReference type="EC" id="6.1.1.4"/>
    </reaction>
</comment>
<dbReference type="GO" id="GO:0002161">
    <property type="term" value="F:aminoacyl-tRNA deacylase activity"/>
    <property type="evidence" value="ECO:0007669"/>
    <property type="project" value="InterPro"/>
</dbReference>
<evidence type="ECO:0000256" key="1">
    <source>
        <dbReference type="ARBA" id="ARBA00005594"/>
    </source>
</evidence>
<dbReference type="InterPro" id="IPR004493">
    <property type="entry name" value="Leu-tRNA-synth_Ia_arc/euk"/>
</dbReference>
<dbReference type="Pfam" id="PF00133">
    <property type="entry name" value="tRNA-synt_1"/>
    <property type="match status" value="1"/>
</dbReference>
<evidence type="ECO:0000256" key="10">
    <source>
        <dbReference type="RuleBase" id="RU363035"/>
    </source>
</evidence>
<evidence type="ECO:0000259" key="13">
    <source>
        <dbReference type="Pfam" id="PF09334"/>
    </source>
</evidence>
<keyword evidence="7 9" id="KW-0030">Aminoacyl-tRNA synthetase</keyword>
<dbReference type="SUPFAM" id="SSF50677">
    <property type="entry name" value="ValRS/IleRS/LeuRS editing domain"/>
    <property type="match status" value="1"/>
</dbReference>
<feature type="short sequence motif" description="'KMSKS' region" evidence="9">
    <location>
        <begin position="625"/>
        <end position="629"/>
    </location>
</feature>